<evidence type="ECO:0000256" key="1">
    <source>
        <dbReference type="SAM" id="MobiDB-lite"/>
    </source>
</evidence>
<protein>
    <recommendedName>
        <fullName evidence="5">FtsX extracellular domain-containing protein</fullName>
    </recommendedName>
</protein>
<evidence type="ECO:0000313" key="4">
    <source>
        <dbReference type="Proteomes" id="UP000024547"/>
    </source>
</evidence>
<dbReference type="Proteomes" id="UP000024547">
    <property type="component" value="Unassembled WGS sequence"/>
</dbReference>
<proteinExistence type="predicted"/>
<dbReference type="RefSeq" id="WP_035547514.1">
    <property type="nucleotide sequence ID" value="NZ_AWFH01000001.1"/>
</dbReference>
<comment type="caution">
    <text evidence="3">The sequence shown here is derived from an EMBL/GenBank/DDBJ whole genome shotgun (WGS) entry which is preliminary data.</text>
</comment>
<feature type="transmembrane region" description="Helical" evidence="2">
    <location>
        <begin position="12"/>
        <end position="33"/>
    </location>
</feature>
<evidence type="ECO:0008006" key="5">
    <source>
        <dbReference type="Google" id="ProtNLM"/>
    </source>
</evidence>
<dbReference type="EMBL" id="AWFH01000001">
    <property type="protein sequence ID" value="KCZ65195.1"/>
    <property type="molecule type" value="Genomic_DNA"/>
</dbReference>
<evidence type="ECO:0000256" key="2">
    <source>
        <dbReference type="SAM" id="Phobius"/>
    </source>
</evidence>
<evidence type="ECO:0000313" key="3">
    <source>
        <dbReference type="EMBL" id="KCZ65195.1"/>
    </source>
</evidence>
<sequence>MSKRRPSPIHVGGPLGIAGIALLGSAVGLVFVANDDPDTPQPAIQQGSVVSPVEAPKTDPRPPIGSIGVEQVQAASTSKDAPAASGPAEVTFIVRLKGRPEIDTICRNYKRDRDTALDAFDDLAADIPALKEFKLVGASYSGEISLAYTLPAGVDATRGRIEEIRTRILSIDGVAYADPDFVAHPGEDKRK</sequence>
<organism evidence="3 4">
    <name type="scientific">Hyphomonas atlantica</name>
    <dbReference type="NCBI Taxonomy" id="1280948"/>
    <lineage>
        <taxon>Bacteria</taxon>
        <taxon>Pseudomonadati</taxon>
        <taxon>Pseudomonadota</taxon>
        <taxon>Alphaproteobacteria</taxon>
        <taxon>Hyphomonadales</taxon>
        <taxon>Hyphomonadaceae</taxon>
        <taxon>Hyphomonas</taxon>
    </lineage>
</organism>
<feature type="region of interest" description="Disordered" evidence="1">
    <location>
        <begin position="35"/>
        <end position="64"/>
    </location>
</feature>
<keyword evidence="2" id="KW-1133">Transmembrane helix</keyword>
<reference evidence="3 4" key="1">
    <citation type="journal article" date="2014" name="Antonie Van Leeuwenhoek">
        <title>Hyphomonas beringensis sp. nov. and Hyphomonas chukchiensis sp. nov., isolated from surface seawater of the Bering Sea and Chukchi Sea.</title>
        <authorList>
            <person name="Li C."/>
            <person name="Lai Q."/>
            <person name="Li G."/>
            <person name="Dong C."/>
            <person name="Wang J."/>
            <person name="Liao Y."/>
            <person name="Shao Z."/>
        </authorList>
    </citation>
    <scope>NUCLEOTIDE SEQUENCE [LARGE SCALE GENOMIC DNA]</scope>
    <source>
        <strain evidence="3 4">22II1-22F38</strain>
    </source>
</reference>
<keyword evidence="4" id="KW-1185">Reference proteome</keyword>
<gene>
    <name evidence="3" type="ORF">HY36_02085</name>
</gene>
<accession>A0A059EC66</accession>
<keyword evidence="2" id="KW-0812">Transmembrane</keyword>
<dbReference type="STRING" id="1280948.HY36_02085"/>
<keyword evidence="2" id="KW-0472">Membrane</keyword>
<dbReference type="OrthoDB" id="7620640at2"/>
<dbReference type="PATRIC" id="fig|1280948.3.peg.410"/>
<dbReference type="AlphaFoldDB" id="A0A059EC66"/>
<name>A0A059EC66_9PROT</name>